<dbReference type="Pfam" id="PF00450">
    <property type="entry name" value="Peptidase_S10"/>
    <property type="match status" value="1"/>
</dbReference>
<dbReference type="InterPro" id="IPR001563">
    <property type="entry name" value="Peptidase_S10"/>
</dbReference>
<protein>
    <submittedName>
        <fullName evidence="7">Peptidase S10</fullName>
    </submittedName>
</protein>
<keyword evidence="4" id="KW-0378">Hydrolase</keyword>
<comment type="caution">
    <text evidence="7">The sequence shown here is derived from an EMBL/GenBank/DDBJ whole genome shotgun (WGS) entry which is preliminary data.</text>
</comment>
<name>A0ABU7LRC1_9PROT</name>
<dbReference type="EMBL" id="JAZDRP010000004">
    <property type="protein sequence ID" value="MEE2526447.1"/>
    <property type="molecule type" value="Genomic_DNA"/>
</dbReference>
<keyword evidence="5" id="KW-0325">Glycoprotein</keyword>
<accession>A0ABU7LRC1</accession>
<evidence type="ECO:0000313" key="7">
    <source>
        <dbReference type="EMBL" id="MEE2526447.1"/>
    </source>
</evidence>
<dbReference type="Gene3D" id="3.40.50.1820">
    <property type="entry name" value="alpha/beta hydrolase"/>
    <property type="match status" value="1"/>
</dbReference>
<keyword evidence="1" id="KW-0121">Carboxypeptidase</keyword>
<dbReference type="PANTHER" id="PTHR11802:SF3">
    <property type="entry name" value="RETINOID-INDUCIBLE SERINE CARBOXYPEPTIDASE"/>
    <property type="match status" value="1"/>
</dbReference>
<dbReference type="Proteomes" id="UP001354971">
    <property type="component" value="Unassembled WGS sequence"/>
</dbReference>
<dbReference type="RefSeq" id="WP_330199110.1">
    <property type="nucleotide sequence ID" value="NZ_JAZDRP010000004.1"/>
</dbReference>
<dbReference type="PANTHER" id="PTHR11802">
    <property type="entry name" value="SERINE PROTEASE FAMILY S10 SERINE CARBOXYPEPTIDASE"/>
    <property type="match status" value="1"/>
</dbReference>
<dbReference type="PROSITE" id="PS51257">
    <property type="entry name" value="PROKAR_LIPOPROTEIN"/>
    <property type="match status" value="1"/>
</dbReference>
<evidence type="ECO:0000256" key="4">
    <source>
        <dbReference type="ARBA" id="ARBA00022801"/>
    </source>
</evidence>
<feature type="chain" id="PRO_5045097940" evidence="6">
    <location>
        <begin position="21"/>
        <end position="497"/>
    </location>
</feature>
<evidence type="ECO:0000256" key="1">
    <source>
        <dbReference type="ARBA" id="ARBA00022645"/>
    </source>
</evidence>
<evidence type="ECO:0000256" key="6">
    <source>
        <dbReference type="SAM" id="SignalP"/>
    </source>
</evidence>
<organism evidence="7 8">
    <name type="scientific">Hyphobacterium lacteum</name>
    <dbReference type="NCBI Taxonomy" id="3116575"/>
    <lineage>
        <taxon>Bacteria</taxon>
        <taxon>Pseudomonadati</taxon>
        <taxon>Pseudomonadota</taxon>
        <taxon>Alphaproteobacteria</taxon>
        <taxon>Maricaulales</taxon>
        <taxon>Maricaulaceae</taxon>
        <taxon>Hyphobacterium</taxon>
    </lineage>
</organism>
<evidence type="ECO:0000256" key="2">
    <source>
        <dbReference type="ARBA" id="ARBA00022670"/>
    </source>
</evidence>
<reference evidence="7 8" key="1">
    <citation type="submission" date="2024-01" db="EMBL/GenBank/DDBJ databases">
        <title>Hyphobacterium bacterium isolated from marine sediment.</title>
        <authorList>
            <person name="Zhao S."/>
        </authorList>
    </citation>
    <scope>NUCLEOTIDE SEQUENCE [LARGE SCALE GENOMIC DNA]</scope>
    <source>
        <strain evidence="8">HN65</strain>
    </source>
</reference>
<keyword evidence="2" id="KW-0645">Protease</keyword>
<proteinExistence type="predicted"/>
<feature type="signal peptide" evidence="6">
    <location>
        <begin position="1"/>
        <end position="20"/>
    </location>
</feature>
<sequence length="497" mass="55080">MKRWISIATAIVLGACTAAAQDEPSSVREDGSRVYESEGQITTNGQRVRYSVIAGETYMAGDDGEPYASIFSTAYIRQGVDDRQSRPVAFIFNGGPGSASLWLHMGVFGPYRLDLPSDARDDGAAPYSIIENNLSILDQTDLVFVDPVGTGWSRPLGEADTERFWGIREDARVLGAFIRRWLTENRRWNSPKYLLGESYGTTRIAALLNEMQGGWTDVSFNGVALISTVLDFRFDDTSEGNDVGFVGLMPGFAATAWYHERVDRSAWNGDLEAFIQDARDFAYDTYMPALLRGASLPEEDRRAVAAELSSFIGLSEDYLMRANLRVNLGRFMRELLRDEGLSVGRLDSRFTGAEADAVSEGPEYDPSAYGIDGGYTAAMLHYFTDTLGVDITEEYSVIDIPTATQWDRSIGQGSAYVNVTPWVATAMRQNSDLEVLVAQGYYDLATPFFSAELMFNQPGFDPDRVTFSYYEAGHMMYIHHPSLEAFVADVRELIGGE</sequence>
<dbReference type="InterPro" id="IPR029058">
    <property type="entry name" value="AB_hydrolase_fold"/>
</dbReference>
<evidence type="ECO:0000256" key="5">
    <source>
        <dbReference type="ARBA" id="ARBA00023180"/>
    </source>
</evidence>
<keyword evidence="3 6" id="KW-0732">Signal</keyword>
<gene>
    <name evidence="7" type="ORF">V0U79_08715</name>
</gene>
<evidence type="ECO:0000313" key="8">
    <source>
        <dbReference type="Proteomes" id="UP001354971"/>
    </source>
</evidence>
<dbReference type="SUPFAM" id="SSF53474">
    <property type="entry name" value="alpha/beta-Hydrolases"/>
    <property type="match status" value="1"/>
</dbReference>
<evidence type="ECO:0000256" key="3">
    <source>
        <dbReference type="ARBA" id="ARBA00022729"/>
    </source>
</evidence>
<keyword evidence="8" id="KW-1185">Reference proteome</keyword>